<dbReference type="EMBL" id="MORL01000004">
    <property type="protein sequence ID" value="OIN59290.1"/>
    <property type="molecule type" value="Genomic_DNA"/>
</dbReference>
<sequence>MNKILSRSDWTANATWFNWQCHWTSINHQSGDGNQFELFRKGEWLIKERSGYTNDGIGYTSEFHNTLGLQNDVPANMQWFEAATSQRGGQWTNGMGAGDPSVISSYATDYVYATGDATNLYNRANSATDMLYAVRSIVWLKPDHVIVYDRARSKTANRFKRFFLQFTGPPQVSGKNVAVNTPGGQKVYLTSLLPAAGVLTSSVSEVLNSLAELETTTHELKIEDRSNPANIRFLNVIQGADGTVAQDASVLVQSTAGDAFEGAVVKNTAVLFPNVWGNGFTTTTYTIPSVVTMQLITGLTPNTGYAVASVNSGATTTVTITPGGSLMTDGGGVLRIAGAAGREATNADLTLTVMAMPNPAQDEVTVQYTMPKAGPVTVDIIDVPGRKAAVLTALPMQEAGRHTLQAPTRQLSKGMYLIRVQTADQQATYRLLVH</sequence>
<dbReference type="RefSeq" id="WP_071502972.1">
    <property type="nucleotide sequence ID" value="NZ_MORL01000004.1"/>
</dbReference>
<dbReference type="NCBIfam" id="TIGR04183">
    <property type="entry name" value="Por_Secre_tail"/>
    <property type="match status" value="1"/>
</dbReference>
<reference evidence="2 3" key="1">
    <citation type="submission" date="2016-10" db="EMBL/GenBank/DDBJ databases">
        <title>Arsenicibacter rosenii gen. nov., sp. nov., an efficient arsenic-methylating bacterium isolated from an arsenic-contaminated paddy soil.</title>
        <authorList>
            <person name="Huang K."/>
        </authorList>
    </citation>
    <scope>NUCLEOTIDE SEQUENCE [LARGE SCALE GENOMIC DNA]</scope>
    <source>
        <strain evidence="2 3">SM-1</strain>
    </source>
</reference>
<proteinExistence type="predicted"/>
<dbReference type="Proteomes" id="UP000181790">
    <property type="component" value="Unassembled WGS sequence"/>
</dbReference>
<comment type="caution">
    <text evidence="2">The sequence shown here is derived from an EMBL/GenBank/DDBJ whole genome shotgun (WGS) entry which is preliminary data.</text>
</comment>
<dbReference type="OrthoDB" id="873118at2"/>
<organism evidence="2 3">
    <name type="scientific">Arsenicibacter rosenii</name>
    <dbReference type="NCBI Taxonomy" id="1750698"/>
    <lineage>
        <taxon>Bacteria</taxon>
        <taxon>Pseudomonadati</taxon>
        <taxon>Bacteroidota</taxon>
        <taxon>Cytophagia</taxon>
        <taxon>Cytophagales</taxon>
        <taxon>Spirosomataceae</taxon>
        <taxon>Arsenicibacter</taxon>
    </lineage>
</organism>
<dbReference type="Pfam" id="PF18962">
    <property type="entry name" value="Por_Secre_tail"/>
    <property type="match status" value="1"/>
</dbReference>
<evidence type="ECO:0000313" key="2">
    <source>
        <dbReference type="EMBL" id="OIN59290.1"/>
    </source>
</evidence>
<dbReference type="InterPro" id="IPR026444">
    <property type="entry name" value="Secre_tail"/>
</dbReference>
<accession>A0A1S2VLK4</accession>
<feature type="domain" description="Secretion system C-terminal sorting" evidence="1">
    <location>
        <begin position="357"/>
        <end position="432"/>
    </location>
</feature>
<evidence type="ECO:0000313" key="3">
    <source>
        <dbReference type="Proteomes" id="UP000181790"/>
    </source>
</evidence>
<dbReference type="Gene3D" id="2.70.98.70">
    <property type="match status" value="1"/>
</dbReference>
<evidence type="ECO:0000259" key="1">
    <source>
        <dbReference type="Pfam" id="PF18962"/>
    </source>
</evidence>
<gene>
    <name evidence="2" type="ORF">BLX24_09900</name>
</gene>
<protein>
    <recommendedName>
        <fullName evidence="1">Secretion system C-terminal sorting domain-containing protein</fullName>
    </recommendedName>
</protein>
<keyword evidence="3" id="KW-1185">Reference proteome</keyword>
<dbReference type="AlphaFoldDB" id="A0A1S2VLK4"/>
<name>A0A1S2VLK4_9BACT</name>